<dbReference type="EMBL" id="CP010086">
    <property type="protein sequence ID" value="AJG98584.1"/>
    <property type="molecule type" value="Genomic_DNA"/>
</dbReference>
<dbReference type="KEGG" id="cbei:LF65_01986"/>
<dbReference type="OrthoDB" id="3190733at2"/>
<dbReference type="Proteomes" id="UP000031866">
    <property type="component" value="Chromosome"/>
</dbReference>
<evidence type="ECO:0000256" key="1">
    <source>
        <dbReference type="ARBA" id="ARBA00022490"/>
    </source>
</evidence>
<organism evidence="7 10">
    <name type="scientific">Clostridium beijerinckii</name>
    <name type="common">Clostridium MP</name>
    <dbReference type="NCBI Taxonomy" id="1520"/>
    <lineage>
        <taxon>Bacteria</taxon>
        <taxon>Bacillati</taxon>
        <taxon>Bacillota</taxon>
        <taxon>Clostridia</taxon>
        <taxon>Eubacteriales</taxon>
        <taxon>Clostridiaceae</taxon>
        <taxon>Clostridium</taxon>
    </lineage>
</organism>
<keyword evidence="5 6" id="KW-0804">Transcription</keyword>
<dbReference type="PIRSF" id="PIRSF038953">
    <property type="entry name" value="SigI"/>
    <property type="match status" value="1"/>
</dbReference>
<evidence type="ECO:0000256" key="5">
    <source>
        <dbReference type="ARBA" id="ARBA00023163"/>
    </source>
</evidence>
<dbReference type="RefSeq" id="WP_017210046.1">
    <property type="nucleotide sequence ID" value="NZ_CP010086.2"/>
</dbReference>
<comment type="subunit">
    <text evidence="6">Interacts with RsgI.</text>
</comment>
<reference evidence="8" key="3">
    <citation type="submission" date="2020-04" db="EMBL/GenBank/DDBJ databases">
        <authorList>
            <person name="Brown S."/>
        </authorList>
    </citation>
    <scope>NUCLEOTIDE SEQUENCE</scope>
    <source>
        <strain evidence="8">DJ015</strain>
    </source>
</reference>
<dbReference type="GO" id="GO:0006352">
    <property type="term" value="P:DNA-templated transcription initiation"/>
    <property type="evidence" value="ECO:0007669"/>
    <property type="project" value="UniProtKB-UniRule"/>
</dbReference>
<dbReference type="NCBIfam" id="NF006170">
    <property type="entry name" value="PRK08311.1-1"/>
    <property type="match status" value="1"/>
</dbReference>
<dbReference type="Proteomes" id="UP001194098">
    <property type="component" value="Unassembled WGS sequence"/>
</dbReference>
<gene>
    <name evidence="6 8" type="primary">sigI</name>
    <name evidence="9" type="ORF">DFH45_000159</name>
    <name evidence="8" type="ORF">HGI39_03200</name>
    <name evidence="7" type="ORF">LF65_01986</name>
</gene>
<comment type="function">
    <text evidence="6">Sigma factors are initiation factors that promote the attachment of RNA polymerase to specific initiation sites and are then released.</text>
</comment>
<feature type="DNA-binding region" description="H-T-H motif" evidence="6">
    <location>
        <begin position="180"/>
        <end position="199"/>
    </location>
</feature>
<dbReference type="Gene3D" id="1.10.1740.10">
    <property type="match status" value="1"/>
</dbReference>
<evidence type="ECO:0000256" key="6">
    <source>
        <dbReference type="HAMAP-Rule" id="MF_02064"/>
    </source>
</evidence>
<dbReference type="EMBL" id="JABSXK010000001">
    <property type="protein sequence ID" value="NRV07196.1"/>
    <property type="molecule type" value="Genomic_DNA"/>
</dbReference>
<dbReference type="Proteomes" id="UP000821656">
    <property type="component" value="Unassembled WGS sequence"/>
</dbReference>
<evidence type="ECO:0000256" key="3">
    <source>
        <dbReference type="ARBA" id="ARBA00023082"/>
    </source>
</evidence>
<dbReference type="InterPro" id="IPR013325">
    <property type="entry name" value="RNA_pol_sigma_r2"/>
</dbReference>
<keyword evidence="1 6" id="KW-0963">Cytoplasm</keyword>
<keyword evidence="4 6" id="KW-0238">DNA-binding</keyword>
<comment type="subcellular location">
    <subcellularLocation>
        <location evidence="6">Cytoplasm</location>
    </subcellularLocation>
</comment>
<reference evidence="10" key="1">
    <citation type="submission" date="2014-12" db="EMBL/GenBank/DDBJ databases">
        <title>Genome sequence of Clostridium beijerinckii strain 59B.</title>
        <authorList>
            <person name="Little G.T."/>
            <person name="Minton N.P."/>
        </authorList>
    </citation>
    <scope>NUCLEOTIDE SEQUENCE [LARGE SCALE GENOMIC DNA]</scope>
    <source>
        <strain evidence="10">59B</strain>
    </source>
</reference>
<accession>A0A0B5Q8N5</accession>
<evidence type="ECO:0000313" key="8">
    <source>
        <dbReference type="EMBL" id="MBC2473727.1"/>
    </source>
</evidence>
<dbReference type="STRING" id="1520.LF65_01986"/>
<comment type="similarity">
    <text evidence="6">Belongs to the sigma-70 factor family. SigI subfamily.</text>
</comment>
<dbReference type="GO" id="GO:0003677">
    <property type="term" value="F:DNA binding"/>
    <property type="evidence" value="ECO:0007669"/>
    <property type="project" value="UniProtKB-UniRule"/>
</dbReference>
<protein>
    <recommendedName>
        <fullName evidence="6">RNA polymerase sigma factor SigI</fullName>
    </recommendedName>
</protein>
<keyword evidence="6" id="KW-0346">Stress response</keyword>
<feature type="short sequence motif" description="Polymerase core binding" evidence="6">
    <location>
        <begin position="46"/>
        <end position="59"/>
    </location>
</feature>
<evidence type="ECO:0000313" key="7">
    <source>
        <dbReference type="EMBL" id="AJG98584.1"/>
    </source>
</evidence>
<evidence type="ECO:0000256" key="4">
    <source>
        <dbReference type="ARBA" id="ARBA00023125"/>
    </source>
</evidence>
<reference evidence="9" key="4">
    <citation type="submission" date="2020-05" db="EMBL/GenBank/DDBJ databases">
        <title>Genomic insights into acetone-butanol-ethanol (ABE) fermentation by sequencing solventogenic clostridia strains.</title>
        <authorList>
            <person name="Brown S."/>
        </authorList>
    </citation>
    <scope>NUCLEOTIDE SEQUENCE</scope>
    <source>
        <strain evidence="9">DJ126</strain>
    </source>
</reference>
<evidence type="ECO:0000313" key="9">
    <source>
        <dbReference type="EMBL" id="NRV07196.1"/>
    </source>
</evidence>
<dbReference type="InterPro" id="IPR014244">
    <property type="entry name" value="RNA_pol_sigma-I"/>
</dbReference>
<keyword evidence="3 6" id="KW-0731">Sigma factor</keyword>
<dbReference type="HAMAP" id="MF_02064">
    <property type="entry name" value="Sigma70_SigI"/>
    <property type="match status" value="1"/>
</dbReference>
<keyword evidence="2 6" id="KW-0805">Transcription regulation</keyword>
<dbReference type="SUPFAM" id="SSF88946">
    <property type="entry name" value="Sigma2 domain of RNA polymerase sigma factors"/>
    <property type="match status" value="1"/>
</dbReference>
<name>A0A0B5Q8N5_CLOBE</name>
<proteinExistence type="inferred from homology"/>
<dbReference type="AlphaFoldDB" id="A0A0B5Q8N5"/>
<reference evidence="7" key="2">
    <citation type="submission" date="2016-02" db="EMBL/GenBank/DDBJ databases">
        <title>Genome sequence of Clostridium beijerinckii strain 59B.</title>
        <authorList>
            <person name="Little G.T."/>
            <person name="Minton N.P."/>
        </authorList>
    </citation>
    <scope>NUCLEOTIDE SEQUENCE</scope>
    <source>
        <strain evidence="7">NCIMB 14988</strain>
    </source>
</reference>
<dbReference type="EMBL" id="JABAGV010000005">
    <property type="protein sequence ID" value="MBC2473727.1"/>
    <property type="molecule type" value="Genomic_DNA"/>
</dbReference>
<sequence length="221" mass="25558">MLECVLIDLNVDKNTSINELIENHMPFIIKSISDVTGRYVSCENDEELSVGLLGFHEAIERYDNEKGHFLSFAKLVIGSRIKNYLKGENKHNHSSLDELVDKGLDFRDEYFDPKEDNSMLLEEITALKNEISSFGFTLEDLVNEAPKQQATRKNAINLSEEISKDEEFLSFMYLKKRLPIKRIVLKFSVTEKVIKRSKKFIISVVIIIDKNLSALKNWIRK</sequence>
<evidence type="ECO:0000256" key="2">
    <source>
        <dbReference type="ARBA" id="ARBA00023015"/>
    </source>
</evidence>
<dbReference type="GO" id="GO:0016987">
    <property type="term" value="F:sigma factor activity"/>
    <property type="evidence" value="ECO:0007669"/>
    <property type="project" value="UniProtKB-UniRule"/>
</dbReference>
<reference evidence="8" key="5">
    <citation type="journal article" date="2022" name="Nat. Biotechnol.">
        <title>Carbon-negative production of acetone and isopropanol by gas fermentation at industrial pilot scale.</title>
        <authorList>
            <person name="Liew F.E."/>
            <person name="Nogle R."/>
            <person name="Abdalla T."/>
            <person name="Rasor B.J."/>
            <person name="Canter C."/>
            <person name="Jensen R.O."/>
            <person name="Wang L."/>
            <person name="Strutz J."/>
            <person name="Chirania P."/>
            <person name="De Tissera S."/>
            <person name="Mueller A.P."/>
            <person name="Ruan Z."/>
            <person name="Gao A."/>
            <person name="Tran L."/>
            <person name="Engle N.L."/>
            <person name="Bromley J.C."/>
            <person name="Daniell J."/>
            <person name="Conrado R."/>
            <person name="Tschaplinski T.J."/>
            <person name="Giannone R.J."/>
            <person name="Hettich R.L."/>
            <person name="Karim A.S."/>
            <person name="Simpson S.D."/>
            <person name="Brown S.D."/>
            <person name="Leang C."/>
            <person name="Jewett M.C."/>
            <person name="Kopke M."/>
        </authorList>
    </citation>
    <scope>NUCLEOTIDE SEQUENCE</scope>
    <source>
        <strain evidence="8">DJ015</strain>
    </source>
</reference>
<dbReference type="GO" id="GO:0005737">
    <property type="term" value="C:cytoplasm"/>
    <property type="evidence" value="ECO:0007669"/>
    <property type="project" value="UniProtKB-SubCell"/>
</dbReference>
<comment type="activity regulation">
    <text evidence="6">Negatively regulated by the anti-sigma-I factor RsgI.</text>
</comment>
<evidence type="ECO:0000313" key="10">
    <source>
        <dbReference type="Proteomes" id="UP000031866"/>
    </source>
</evidence>